<sequence length="402" mass="45615">MKKRGSWFSITGRLVFIIALCIASYVFAMFQGGKVSWTIFYVMMPFLLYSAALFLYPIKTLNTVRTFQSKTIEKGGKLVVTISVSRAIPFPLLYTVLTDKWTEPIMEENSQHNHKHFFVFGFKRNVDFTYEIEHIPRGEHIAEGIEIEVSDFFGWIKKSVFYPVKDTILVYPNTVPIHYASMDAQFDRGARIAPYSLIKDTTMATGVRDYQAGDRVSWIHWKSFARTQTLMTKEFEDRQSEDLIVLLDGRESIVFESQVELCASILEEAISHQATVSFISVGEETKIFPFIHSSDQFHTVFVHLAKLQPAQVNDVHLADSSVIESLSGSLIIITSNPDWAFIQSANSLAPSAKSIICFVVVEEKKTRSAVLQEQLRLLKSKGFKVHVVTQPQFADALREVSA</sequence>
<comment type="caution">
    <text evidence="3">The sequence shown here is derived from an EMBL/GenBank/DDBJ whole genome shotgun (WGS) entry which is preliminary data.</text>
</comment>
<evidence type="ECO:0000313" key="3">
    <source>
        <dbReference type="EMBL" id="MBD7985047.1"/>
    </source>
</evidence>
<dbReference type="PANTHER" id="PTHR34351">
    <property type="entry name" value="SLR1927 PROTEIN-RELATED"/>
    <property type="match status" value="1"/>
</dbReference>
<organism evidence="3 4">
    <name type="scientific">Sporosarcina quadrami</name>
    <dbReference type="NCBI Taxonomy" id="2762234"/>
    <lineage>
        <taxon>Bacteria</taxon>
        <taxon>Bacillati</taxon>
        <taxon>Bacillota</taxon>
        <taxon>Bacilli</taxon>
        <taxon>Bacillales</taxon>
        <taxon>Caryophanaceae</taxon>
        <taxon>Sporosarcina</taxon>
    </lineage>
</organism>
<dbReference type="EMBL" id="JACSQN010000008">
    <property type="protein sequence ID" value="MBD7985047.1"/>
    <property type="molecule type" value="Genomic_DNA"/>
</dbReference>
<dbReference type="Proteomes" id="UP000626786">
    <property type="component" value="Unassembled WGS sequence"/>
</dbReference>
<feature type="transmembrane region" description="Helical" evidence="1">
    <location>
        <begin position="78"/>
        <end position="97"/>
    </location>
</feature>
<keyword evidence="1" id="KW-1133">Transmembrane helix</keyword>
<proteinExistence type="predicted"/>
<keyword evidence="4" id="KW-1185">Reference proteome</keyword>
<reference evidence="3 4" key="1">
    <citation type="submission" date="2020-08" db="EMBL/GenBank/DDBJ databases">
        <title>A Genomic Blueprint of the Chicken Gut Microbiome.</title>
        <authorList>
            <person name="Gilroy R."/>
            <person name="Ravi A."/>
            <person name="Getino M."/>
            <person name="Pursley I."/>
            <person name="Horton D.L."/>
            <person name="Alikhan N.-F."/>
            <person name="Baker D."/>
            <person name="Gharbi K."/>
            <person name="Hall N."/>
            <person name="Watson M."/>
            <person name="Adriaenssens E.M."/>
            <person name="Foster-Nyarko E."/>
            <person name="Jarju S."/>
            <person name="Secka A."/>
            <person name="Antonio M."/>
            <person name="Oren A."/>
            <person name="Chaudhuri R."/>
            <person name="La Ragione R.M."/>
            <person name="Hildebrand F."/>
            <person name="Pallen M.J."/>
        </authorList>
    </citation>
    <scope>NUCLEOTIDE SEQUENCE [LARGE SCALE GENOMIC DNA]</scope>
    <source>
        <strain evidence="3 4">Sa2YVA2</strain>
    </source>
</reference>
<dbReference type="Pfam" id="PF01882">
    <property type="entry name" value="DUF58"/>
    <property type="match status" value="1"/>
</dbReference>
<evidence type="ECO:0000259" key="2">
    <source>
        <dbReference type="Pfam" id="PF01882"/>
    </source>
</evidence>
<evidence type="ECO:0000256" key="1">
    <source>
        <dbReference type="SAM" id="Phobius"/>
    </source>
</evidence>
<keyword evidence="1" id="KW-0812">Transmembrane</keyword>
<feature type="domain" description="DUF58" evidence="2">
    <location>
        <begin position="207"/>
        <end position="316"/>
    </location>
</feature>
<keyword evidence="1" id="KW-0472">Membrane</keyword>
<dbReference type="RefSeq" id="WP_191694802.1">
    <property type="nucleotide sequence ID" value="NZ_JACSQN010000008.1"/>
</dbReference>
<name>A0ABR8UAL1_9BACL</name>
<feature type="transmembrane region" description="Helical" evidence="1">
    <location>
        <begin position="39"/>
        <end position="58"/>
    </location>
</feature>
<dbReference type="PANTHER" id="PTHR34351:SF2">
    <property type="entry name" value="DUF58 DOMAIN-CONTAINING PROTEIN"/>
    <property type="match status" value="1"/>
</dbReference>
<gene>
    <name evidence="3" type="ORF">H9649_10650</name>
</gene>
<feature type="transmembrane region" description="Helical" evidence="1">
    <location>
        <begin position="7"/>
        <end position="27"/>
    </location>
</feature>
<accession>A0ABR8UAL1</accession>
<dbReference type="InterPro" id="IPR002881">
    <property type="entry name" value="DUF58"/>
</dbReference>
<protein>
    <submittedName>
        <fullName evidence="3">DUF58 domain-containing protein</fullName>
    </submittedName>
</protein>
<evidence type="ECO:0000313" key="4">
    <source>
        <dbReference type="Proteomes" id="UP000626786"/>
    </source>
</evidence>